<protein>
    <submittedName>
        <fullName evidence="3">Response regulator</fullName>
    </submittedName>
</protein>
<dbReference type="Pfam" id="PF00072">
    <property type="entry name" value="Response_reg"/>
    <property type="match status" value="1"/>
</dbReference>
<gene>
    <name evidence="3" type="ORF">ACFOUP_15830</name>
</gene>
<name>A0ABV8ERU5_9BACT</name>
<dbReference type="SUPFAM" id="SSF52172">
    <property type="entry name" value="CheY-like"/>
    <property type="match status" value="1"/>
</dbReference>
<evidence type="ECO:0000313" key="3">
    <source>
        <dbReference type="EMBL" id="MFC3977858.1"/>
    </source>
</evidence>
<keyword evidence="1" id="KW-0597">Phosphoprotein</keyword>
<evidence type="ECO:0000313" key="4">
    <source>
        <dbReference type="Proteomes" id="UP001595766"/>
    </source>
</evidence>
<dbReference type="InterPro" id="IPR001789">
    <property type="entry name" value="Sig_transdc_resp-reg_receiver"/>
</dbReference>
<reference evidence="4" key="1">
    <citation type="journal article" date="2019" name="Int. J. Syst. Evol. Microbiol.">
        <title>The Global Catalogue of Microorganisms (GCM) 10K type strain sequencing project: providing services to taxonomists for standard genome sequencing and annotation.</title>
        <authorList>
            <consortium name="The Broad Institute Genomics Platform"/>
            <consortium name="The Broad Institute Genome Sequencing Center for Infectious Disease"/>
            <person name="Wu L."/>
            <person name="Ma J."/>
        </authorList>
    </citation>
    <scope>NUCLEOTIDE SEQUENCE [LARGE SCALE GENOMIC DNA]</scope>
    <source>
        <strain evidence="4">CECT 8551</strain>
    </source>
</reference>
<dbReference type="InterPro" id="IPR011006">
    <property type="entry name" value="CheY-like_superfamily"/>
</dbReference>
<dbReference type="PANTHER" id="PTHR43228">
    <property type="entry name" value="TWO-COMPONENT RESPONSE REGULATOR"/>
    <property type="match status" value="1"/>
</dbReference>
<dbReference type="RefSeq" id="WP_241294481.1">
    <property type="nucleotide sequence ID" value="NZ_JAKZGR010000007.1"/>
</dbReference>
<comment type="caution">
    <text evidence="3">The sequence shown here is derived from an EMBL/GenBank/DDBJ whole genome shotgun (WGS) entry which is preliminary data.</text>
</comment>
<dbReference type="Proteomes" id="UP001595766">
    <property type="component" value="Unassembled WGS sequence"/>
</dbReference>
<dbReference type="EMBL" id="JBHSAV010000059">
    <property type="protein sequence ID" value="MFC3977858.1"/>
    <property type="molecule type" value="Genomic_DNA"/>
</dbReference>
<evidence type="ECO:0000259" key="2">
    <source>
        <dbReference type="PROSITE" id="PS50110"/>
    </source>
</evidence>
<feature type="modified residue" description="4-aspartylphosphate" evidence="1">
    <location>
        <position position="60"/>
    </location>
</feature>
<keyword evidence="4" id="KW-1185">Reference proteome</keyword>
<organism evidence="3 4">
    <name type="scientific">Belliella kenyensis</name>
    <dbReference type="NCBI Taxonomy" id="1472724"/>
    <lineage>
        <taxon>Bacteria</taxon>
        <taxon>Pseudomonadati</taxon>
        <taxon>Bacteroidota</taxon>
        <taxon>Cytophagia</taxon>
        <taxon>Cytophagales</taxon>
        <taxon>Cyclobacteriaceae</taxon>
        <taxon>Belliella</taxon>
    </lineage>
</organism>
<sequence>MYQFYSIILVDDDPINNLINKRLITKMNIAEQVEEYLEAEKALARLANISPDEKTLILLDINMPVMNGWDFLNQYLEKNQHRKDKIIMLSSSIDFQDQQKAKKYDCVEGFIEKPLTPDKFKNLL</sequence>
<proteinExistence type="predicted"/>
<feature type="domain" description="Response regulatory" evidence="2">
    <location>
        <begin position="6"/>
        <end position="124"/>
    </location>
</feature>
<dbReference type="SMART" id="SM00448">
    <property type="entry name" value="REC"/>
    <property type="match status" value="1"/>
</dbReference>
<dbReference type="PANTHER" id="PTHR43228:SF1">
    <property type="entry name" value="TWO-COMPONENT RESPONSE REGULATOR ARR22"/>
    <property type="match status" value="1"/>
</dbReference>
<dbReference type="PROSITE" id="PS50110">
    <property type="entry name" value="RESPONSE_REGULATORY"/>
    <property type="match status" value="1"/>
</dbReference>
<evidence type="ECO:0000256" key="1">
    <source>
        <dbReference type="PROSITE-ProRule" id="PRU00169"/>
    </source>
</evidence>
<dbReference type="InterPro" id="IPR052048">
    <property type="entry name" value="ST_Response_Regulator"/>
</dbReference>
<dbReference type="Gene3D" id="3.40.50.2300">
    <property type="match status" value="1"/>
</dbReference>
<accession>A0ABV8ERU5</accession>